<reference evidence="1 2" key="1">
    <citation type="journal article" date="2014" name="Genome Announc.">
        <title>Draft Genome Sequence of the Algicidal Bacterium Mangrovimonas yunxiaonensis Strain LY01.</title>
        <authorList>
            <person name="Li Y."/>
            <person name="Zhu H."/>
            <person name="Li C."/>
            <person name="Zhang H."/>
            <person name="Chen Z."/>
            <person name="Zheng W."/>
            <person name="Xu H."/>
            <person name="Zheng T."/>
        </authorList>
    </citation>
    <scope>NUCLEOTIDE SEQUENCE [LARGE SCALE GENOMIC DNA]</scope>
    <source>
        <strain evidence="1 2">LY01</strain>
    </source>
</reference>
<gene>
    <name evidence="1" type="ORF">IA57_11230</name>
</gene>
<sequence>MENPFKELQEPLRAAPEDLKGKVMKDIAFAKFLMDLSRLFSINVGEIIERTLKKRTENN</sequence>
<evidence type="ECO:0000313" key="1">
    <source>
        <dbReference type="EMBL" id="KFB01000.1"/>
    </source>
</evidence>
<protein>
    <submittedName>
        <fullName evidence="1">Uncharacterized protein</fullName>
    </submittedName>
</protein>
<dbReference type="STRING" id="1197477.IA57_11230"/>
<evidence type="ECO:0000313" key="2">
    <source>
        <dbReference type="Proteomes" id="UP000028521"/>
    </source>
</evidence>
<keyword evidence="2" id="KW-1185">Reference proteome</keyword>
<dbReference type="eggNOG" id="ENOG5033D2W">
    <property type="taxonomic scope" value="Bacteria"/>
</dbReference>
<accession>A0A084TJW4</accession>
<dbReference type="EMBL" id="JPFK01000007">
    <property type="protein sequence ID" value="KFB01000.1"/>
    <property type="molecule type" value="Genomic_DNA"/>
</dbReference>
<comment type="caution">
    <text evidence="1">The sequence shown here is derived from an EMBL/GenBank/DDBJ whole genome shotgun (WGS) entry which is preliminary data.</text>
</comment>
<organism evidence="1 2">
    <name type="scientific">Mangrovimonas yunxiaonensis</name>
    <dbReference type="NCBI Taxonomy" id="1197477"/>
    <lineage>
        <taxon>Bacteria</taxon>
        <taxon>Pseudomonadati</taxon>
        <taxon>Bacteroidota</taxon>
        <taxon>Flavobacteriia</taxon>
        <taxon>Flavobacteriales</taxon>
        <taxon>Flavobacteriaceae</taxon>
        <taxon>Mangrovimonas</taxon>
    </lineage>
</organism>
<dbReference type="AlphaFoldDB" id="A0A084TJW4"/>
<name>A0A084TJW4_9FLAO</name>
<dbReference type="RefSeq" id="WP_036123124.1">
    <property type="nucleotide sequence ID" value="NZ_BMET01000004.1"/>
</dbReference>
<dbReference type="Proteomes" id="UP000028521">
    <property type="component" value="Unassembled WGS sequence"/>
</dbReference>
<reference evidence="2" key="2">
    <citation type="submission" date="2014-07" db="EMBL/GenBank/DDBJ databases">
        <title>Genome sequence of Mangrovimonas yunxiaonensis.</title>
        <authorList>
            <person name="Li Y."/>
            <person name="Zheng T."/>
        </authorList>
    </citation>
    <scope>NUCLEOTIDE SEQUENCE [LARGE SCALE GENOMIC DNA]</scope>
    <source>
        <strain evidence="2">LY01</strain>
    </source>
</reference>
<dbReference type="OrthoDB" id="1448904at2"/>
<proteinExistence type="predicted"/>